<dbReference type="SUPFAM" id="SSF159245">
    <property type="entry name" value="AttH-like"/>
    <property type="match status" value="1"/>
</dbReference>
<accession>A0A4Y8UJ86</accession>
<dbReference type="AlphaFoldDB" id="A0A4Y8UJ86"/>
<reference evidence="1 2" key="1">
    <citation type="submission" date="2019-03" db="EMBL/GenBank/DDBJ databases">
        <title>Draft genome of Gammaproteobacteria bacterium LSUCC0057, a member of the SAR92 clade.</title>
        <authorList>
            <person name="Lanclos V.C."/>
            <person name="Doiron C."/>
            <person name="Henson M.W."/>
            <person name="Thrash J.C."/>
        </authorList>
    </citation>
    <scope>NUCLEOTIDE SEQUENCE [LARGE SCALE GENOMIC DNA]</scope>
    <source>
        <strain evidence="1 2">LSUCC0057</strain>
    </source>
</reference>
<comment type="caution">
    <text evidence="1">The sequence shown here is derived from an EMBL/GenBank/DDBJ whole genome shotgun (WGS) entry which is preliminary data.</text>
</comment>
<keyword evidence="2" id="KW-1185">Reference proteome</keyword>
<name>A0A4Y8UJ86_9GAMM</name>
<dbReference type="OrthoDB" id="333076at2"/>
<proteinExistence type="predicted"/>
<organism evidence="1 2">
    <name type="scientific">Gammaproteobacteria bacterium LSUCC0057</name>
    <dbReference type="NCBI Taxonomy" id="2559237"/>
    <lineage>
        <taxon>Bacteria</taxon>
        <taxon>Pseudomonadati</taxon>
        <taxon>Pseudomonadota</taxon>
        <taxon>Gammaproteobacteria</taxon>
        <taxon>Cellvibrionales</taxon>
        <taxon>Porticoccaceae</taxon>
        <taxon>SAR92 clade</taxon>
    </lineage>
</organism>
<gene>
    <name evidence="1" type="ORF">E3W66_05775</name>
</gene>
<evidence type="ECO:0000313" key="2">
    <source>
        <dbReference type="Proteomes" id="UP000298133"/>
    </source>
</evidence>
<dbReference type="Proteomes" id="UP000298133">
    <property type="component" value="Unassembled WGS sequence"/>
</dbReference>
<sequence length="363" mass="41643">MLSKYDDLLCHQAPTTFDHVVDSGDSWRENVWCCAHDKSGRFFLSSHFGVSPNRNVMDASGLLAIDNRNQYNIRASRELRPITDEIRVGPLSYHIIEGMQKILLVLEENEYGHSWEVEFDAVIPPIEESPQFARSRGRLIENICRYAQSGRARGWVKADGKKYDIDVDNWLAHRDHSWGVRWQHNLYTEDQGLQPPLKQQGFLGDWHIFQFEKWSLCSSLREDHNGNVLHFTGSIIYPFGDQRPELRLVAEEHDFTLRPGTRLLAGAVVTCIAEDGSRKKVEVKPISTIYLQAAGYWPYKGFRLGRWMGENWRDGECLDISNPLNMGEVSEAPTFVVECRCDGEVGYGMMQFGVYGKHVKYAP</sequence>
<dbReference type="EMBL" id="SPIA01000002">
    <property type="protein sequence ID" value="TFH67759.1"/>
    <property type="molecule type" value="Genomic_DNA"/>
</dbReference>
<protein>
    <submittedName>
        <fullName evidence="1">Uncharacterized protein</fullName>
    </submittedName>
</protein>
<evidence type="ECO:0000313" key="1">
    <source>
        <dbReference type="EMBL" id="TFH67759.1"/>
    </source>
</evidence>